<keyword evidence="3" id="KW-1185">Reference proteome</keyword>
<dbReference type="RefSeq" id="WP_106190348.1">
    <property type="nucleotide sequence ID" value="NZ_PVTF01000008.1"/>
</dbReference>
<proteinExistence type="predicted"/>
<feature type="region of interest" description="Disordered" evidence="1">
    <location>
        <begin position="1"/>
        <end position="43"/>
    </location>
</feature>
<accession>A0A2T0SZY0</accession>
<evidence type="ECO:0000313" key="3">
    <source>
        <dbReference type="Proteomes" id="UP000239494"/>
    </source>
</evidence>
<feature type="compositionally biased region" description="Low complexity" evidence="1">
    <location>
        <begin position="1"/>
        <end position="15"/>
    </location>
</feature>
<comment type="caution">
    <text evidence="2">The sequence shown here is derived from an EMBL/GenBank/DDBJ whole genome shotgun (WGS) entry which is preliminary data.</text>
</comment>
<name>A0A2T0SZY0_9PSEU</name>
<dbReference type="EMBL" id="PVTF01000008">
    <property type="protein sequence ID" value="PRY38966.1"/>
    <property type="molecule type" value="Genomic_DNA"/>
</dbReference>
<reference evidence="2 3" key="1">
    <citation type="submission" date="2018-03" db="EMBL/GenBank/DDBJ databases">
        <title>Genomic Encyclopedia of Archaeal and Bacterial Type Strains, Phase II (KMG-II): from individual species to whole genera.</title>
        <authorList>
            <person name="Goeker M."/>
        </authorList>
    </citation>
    <scope>NUCLEOTIDE SEQUENCE [LARGE SCALE GENOMIC DNA]</scope>
    <source>
        <strain evidence="2 3">DSM 44720</strain>
    </source>
</reference>
<protein>
    <submittedName>
        <fullName evidence="2">Uncharacterized protein</fullName>
    </submittedName>
</protein>
<evidence type="ECO:0000313" key="2">
    <source>
        <dbReference type="EMBL" id="PRY38966.1"/>
    </source>
</evidence>
<dbReference type="Proteomes" id="UP000239494">
    <property type="component" value="Unassembled WGS sequence"/>
</dbReference>
<gene>
    <name evidence="2" type="ORF">CLV43_108366</name>
</gene>
<organism evidence="2 3">
    <name type="scientific">Umezawaea tangerina</name>
    <dbReference type="NCBI Taxonomy" id="84725"/>
    <lineage>
        <taxon>Bacteria</taxon>
        <taxon>Bacillati</taxon>
        <taxon>Actinomycetota</taxon>
        <taxon>Actinomycetes</taxon>
        <taxon>Pseudonocardiales</taxon>
        <taxon>Pseudonocardiaceae</taxon>
        <taxon>Umezawaea</taxon>
    </lineage>
</organism>
<sequence>MTMVTSSFNGNPGSVPGSGGEVPTKSAPGSRPIDRGPGAGHISINTGAIVRSAGQFEGAGDNIDRFASRQQKILPRPPLVDGQADETWNQFSGDYEQGTSTFLEGVRCLGQAVRSLVESLVQFAQYCQATEDNAVSIAKHAVDSDDPPP</sequence>
<dbReference type="AlphaFoldDB" id="A0A2T0SZY0"/>
<evidence type="ECO:0000256" key="1">
    <source>
        <dbReference type="SAM" id="MobiDB-lite"/>
    </source>
</evidence>
<dbReference type="OrthoDB" id="3698924at2"/>